<evidence type="ECO:0000259" key="3">
    <source>
        <dbReference type="PROSITE" id="PS51186"/>
    </source>
</evidence>
<evidence type="ECO:0000256" key="2">
    <source>
        <dbReference type="ARBA" id="ARBA00023315"/>
    </source>
</evidence>
<dbReference type="RefSeq" id="WP_076321835.1">
    <property type="nucleotide sequence ID" value="NZ_MRTF01000002.1"/>
</dbReference>
<reference evidence="4 5" key="1">
    <citation type="submission" date="2016-11" db="EMBL/GenBank/DDBJ databases">
        <title>Paenibacillus species isolates.</title>
        <authorList>
            <person name="Beno S.M."/>
        </authorList>
    </citation>
    <scope>NUCLEOTIDE SEQUENCE [LARGE SCALE GENOMIC DNA]</scope>
    <source>
        <strain evidence="4 5">FSL F4-0100</strain>
    </source>
</reference>
<dbReference type="OrthoDB" id="45853at2"/>
<keyword evidence="2" id="KW-0012">Acyltransferase</keyword>
<proteinExistence type="predicted"/>
<evidence type="ECO:0000313" key="5">
    <source>
        <dbReference type="Proteomes" id="UP000187074"/>
    </source>
</evidence>
<dbReference type="Gene3D" id="3.40.630.30">
    <property type="match status" value="1"/>
</dbReference>
<dbReference type="PROSITE" id="PS51186">
    <property type="entry name" value="GNAT"/>
    <property type="match status" value="1"/>
</dbReference>
<gene>
    <name evidence="4" type="ORF">BK123_07955</name>
</gene>
<sequence length="159" mass="18229">MYTHRPLADKDLSTICSFPQTPEELFYVSPRSEFPWTPEQILSLLENRYDPTVIVEESTGQVVAYANFYEDVDQSLWLGNVIVSPSHRGMGAAQKLLQTMMDIAKEKYGMTTFSLSCHNTNSRGLVFYHKLGLEPFDVRITTLDDDQKMITIQMRLNLV</sequence>
<dbReference type="EMBL" id="MRTF01000002">
    <property type="protein sequence ID" value="OME95016.1"/>
    <property type="molecule type" value="Genomic_DNA"/>
</dbReference>
<dbReference type="PANTHER" id="PTHR43877">
    <property type="entry name" value="AMINOALKYLPHOSPHONATE N-ACETYLTRANSFERASE-RELATED-RELATED"/>
    <property type="match status" value="1"/>
</dbReference>
<dbReference type="InterPro" id="IPR016181">
    <property type="entry name" value="Acyl_CoA_acyltransferase"/>
</dbReference>
<evidence type="ECO:0000256" key="1">
    <source>
        <dbReference type="ARBA" id="ARBA00022679"/>
    </source>
</evidence>
<dbReference type="InterPro" id="IPR000182">
    <property type="entry name" value="GNAT_dom"/>
</dbReference>
<dbReference type="InterPro" id="IPR050832">
    <property type="entry name" value="Bact_Acetyltransf"/>
</dbReference>
<accession>A0A1R1B6D2</accession>
<dbReference type="PANTHER" id="PTHR43877:SF2">
    <property type="entry name" value="AMINOALKYLPHOSPHONATE N-ACETYLTRANSFERASE-RELATED"/>
    <property type="match status" value="1"/>
</dbReference>
<feature type="domain" description="N-acetyltransferase" evidence="3">
    <location>
        <begin position="2"/>
        <end position="159"/>
    </location>
</feature>
<protein>
    <submittedName>
        <fullName evidence="4">GNAT family N-acetyltransferase</fullName>
    </submittedName>
</protein>
<dbReference type="Pfam" id="PF00583">
    <property type="entry name" value="Acetyltransf_1"/>
    <property type="match status" value="1"/>
</dbReference>
<keyword evidence="1 4" id="KW-0808">Transferase</keyword>
<dbReference type="STRING" id="1401.BK123_07955"/>
<name>A0A1R1B6D2_PAELA</name>
<comment type="caution">
    <text evidence="4">The sequence shown here is derived from an EMBL/GenBank/DDBJ whole genome shotgun (WGS) entry which is preliminary data.</text>
</comment>
<dbReference type="Proteomes" id="UP000187074">
    <property type="component" value="Unassembled WGS sequence"/>
</dbReference>
<dbReference type="SUPFAM" id="SSF55729">
    <property type="entry name" value="Acyl-CoA N-acyltransferases (Nat)"/>
    <property type="match status" value="1"/>
</dbReference>
<organism evidence="4 5">
    <name type="scientific">Paenibacillus lautus</name>
    <name type="common">Bacillus lautus</name>
    <dbReference type="NCBI Taxonomy" id="1401"/>
    <lineage>
        <taxon>Bacteria</taxon>
        <taxon>Bacillati</taxon>
        <taxon>Bacillota</taxon>
        <taxon>Bacilli</taxon>
        <taxon>Bacillales</taxon>
        <taxon>Paenibacillaceae</taxon>
        <taxon>Paenibacillus</taxon>
    </lineage>
</organism>
<evidence type="ECO:0000313" key="4">
    <source>
        <dbReference type="EMBL" id="OME95016.1"/>
    </source>
</evidence>
<dbReference type="AlphaFoldDB" id="A0A1R1B6D2"/>
<dbReference type="CDD" id="cd04301">
    <property type="entry name" value="NAT_SF"/>
    <property type="match status" value="1"/>
</dbReference>
<dbReference type="GO" id="GO:0016747">
    <property type="term" value="F:acyltransferase activity, transferring groups other than amino-acyl groups"/>
    <property type="evidence" value="ECO:0007669"/>
    <property type="project" value="InterPro"/>
</dbReference>